<evidence type="ECO:0000313" key="1">
    <source>
        <dbReference type="EMBL" id="MED6202378.1"/>
    </source>
</evidence>
<dbReference type="Proteomes" id="UP001341840">
    <property type="component" value="Unassembled WGS sequence"/>
</dbReference>
<name>A0ABU6XZV7_9FABA</name>
<keyword evidence="2" id="KW-1185">Reference proteome</keyword>
<dbReference type="EMBL" id="JASCZI010215121">
    <property type="protein sequence ID" value="MED6202378.1"/>
    <property type="molecule type" value="Genomic_DNA"/>
</dbReference>
<protein>
    <submittedName>
        <fullName evidence="1">Uncharacterized protein</fullName>
    </submittedName>
</protein>
<gene>
    <name evidence="1" type="ORF">PIB30_104705</name>
</gene>
<proteinExistence type="predicted"/>
<organism evidence="1 2">
    <name type="scientific">Stylosanthes scabra</name>
    <dbReference type="NCBI Taxonomy" id="79078"/>
    <lineage>
        <taxon>Eukaryota</taxon>
        <taxon>Viridiplantae</taxon>
        <taxon>Streptophyta</taxon>
        <taxon>Embryophyta</taxon>
        <taxon>Tracheophyta</taxon>
        <taxon>Spermatophyta</taxon>
        <taxon>Magnoliopsida</taxon>
        <taxon>eudicotyledons</taxon>
        <taxon>Gunneridae</taxon>
        <taxon>Pentapetalae</taxon>
        <taxon>rosids</taxon>
        <taxon>fabids</taxon>
        <taxon>Fabales</taxon>
        <taxon>Fabaceae</taxon>
        <taxon>Papilionoideae</taxon>
        <taxon>50 kb inversion clade</taxon>
        <taxon>dalbergioids sensu lato</taxon>
        <taxon>Dalbergieae</taxon>
        <taxon>Pterocarpus clade</taxon>
        <taxon>Stylosanthes</taxon>
    </lineage>
</organism>
<reference evidence="1 2" key="1">
    <citation type="journal article" date="2023" name="Plants (Basel)">
        <title>Bridging the Gap: Combining Genomics and Transcriptomics Approaches to Understand Stylosanthes scabra, an Orphan Legume from the Brazilian Caatinga.</title>
        <authorList>
            <person name="Ferreira-Neto J.R.C."/>
            <person name="da Silva M.D."/>
            <person name="Binneck E."/>
            <person name="de Melo N.F."/>
            <person name="da Silva R.H."/>
            <person name="de Melo A.L.T.M."/>
            <person name="Pandolfi V."/>
            <person name="Bustamante F.O."/>
            <person name="Brasileiro-Vidal A.C."/>
            <person name="Benko-Iseppon A.M."/>
        </authorList>
    </citation>
    <scope>NUCLEOTIDE SEQUENCE [LARGE SCALE GENOMIC DNA]</scope>
    <source>
        <tissue evidence="1">Leaves</tissue>
    </source>
</reference>
<evidence type="ECO:0000313" key="2">
    <source>
        <dbReference type="Proteomes" id="UP001341840"/>
    </source>
</evidence>
<accession>A0ABU6XZV7</accession>
<feature type="non-terminal residue" evidence="1">
    <location>
        <position position="1"/>
    </location>
</feature>
<sequence>VLLKKIYVTKKSIRDMGESILKTLGFLKCNFGTSESILPWPESIQNFTESEGQ</sequence>
<feature type="non-terminal residue" evidence="1">
    <location>
        <position position="53"/>
    </location>
</feature>
<comment type="caution">
    <text evidence="1">The sequence shown here is derived from an EMBL/GenBank/DDBJ whole genome shotgun (WGS) entry which is preliminary data.</text>
</comment>